<dbReference type="Pfam" id="PF01042">
    <property type="entry name" value="Ribonuc_L-PSP"/>
    <property type="match status" value="1"/>
</dbReference>
<dbReference type="FunFam" id="3.30.1330.40:FF:000001">
    <property type="entry name" value="L-PSP family endoribonuclease"/>
    <property type="match status" value="1"/>
</dbReference>
<dbReference type="KEGG" id="run:DR864_23835"/>
<dbReference type="NCBIfam" id="TIGR00004">
    <property type="entry name" value="Rid family detoxifying hydrolase"/>
    <property type="match status" value="1"/>
</dbReference>
<keyword evidence="2" id="KW-0732">Signal</keyword>
<organism evidence="3 4">
    <name type="scientific">Runella rosea</name>
    <dbReference type="NCBI Taxonomy" id="2259595"/>
    <lineage>
        <taxon>Bacteria</taxon>
        <taxon>Pseudomonadati</taxon>
        <taxon>Bacteroidota</taxon>
        <taxon>Cytophagia</taxon>
        <taxon>Cytophagales</taxon>
        <taxon>Spirosomataceae</taxon>
        <taxon>Runella</taxon>
    </lineage>
</organism>
<dbReference type="Gene3D" id="3.30.1330.40">
    <property type="entry name" value="RutC-like"/>
    <property type="match status" value="1"/>
</dbReference>
<evidence type="ECO:0000313" key="3">
    <source>
        <dbReference type="EMBL" id="AXE21715.1"/>
    </source>
</evidence>
<sequence length="149" mass="15920">MKKKCFTFLFIFMATLTFAQKTVIKTDAAPAPIGPYSQAIEANGMVFVAGQIGLNPQTRQLVAGGFEAEATQIMENIKAVLGAAKLSMDDVVNTTIYVKDLANFAKINEIYGKYFSGNFPARATVGVDNLPGGAALEIAVIAVRGPRKK</sequence>
<dbReference type="SUPFAM" id="SSF55298">
    <property type="entry name" value="YjgF-like"/>
    <property type="match status" value="1"/>
</dbReference>
<dbReference type="PANTHER" id="PTHR11803">
    <property type="entry name" value="2-IMINOBUTANOATE/2-IMINOPROPANOATE DEAMINASE RIDA"/>
    <property type="match status" value="1"/>
</dbReference>
<dbReference type="OrthoDB" id="9803101at2"/>
<evidence type="ECO:0000313" key="4">
    <source>
        <dbReference type="Proteomes" id="UP000251993"/>
    </source>
</evidence>
<dbReference type="GO" id="GO:0019239">
    <property type="term" value="F:deaminase activity"/>
    <property type="evidence" value="ECO:0007669"/>
    <property type="project" value="TreeGrafter"/>
</dbReference>
<evidence type="ECO:0000256" key="1">
    <source>
        <dbReference type="ARBA" id="ARBA00010552"/>
    </source>
</evidence>
<dbReference type="EMBL" id="CP030850">
    <property type="protein sequence ID" value="AXE21715.1"/>
    <property type="molecule type" value="Genomic_DNA"/>
</dbReference>
<feature type="signal peptide" evidence="2">
    <location>
        <begin position="1"/>
        <end position="19"/>
    </location>
</feature>
<dbReference type="PANTHER" id="PTHR11803:SF39">
    <property type="entry name" value="2-IMINOBUTANOATE_2-IMINOPROPANOATE DEAMINASE"/>
    <property type="match status" value="1"/>
</dbReference>
<gene>
    <name evidence="3" type="ORF">DR864_23835</name>
</gene>
<dbReference type="CDD" id="cd00448">
    <property type="entry name" value="YjgF_YER057c_UK114_family"/>
    <property type="match status" value="1"/>
</dbReference>
<dbReference type="InterPro" id="IPR035959">
    <property type="entry name" value="RutC-like_sf"/>
</dbReference>
<evidence type="ECO:0000256" key="2">
    <source>
        <dbReference type="SAM" id="SignalP"/>
    </source>
</evidence>
<accession>A0A344TSU4</accession>
<comment type="similarity">
    <text evidence="1">Belongs to the RutC family.</text>
</comment>
<keyword evidence="4" id="KW-1185">Reference proteome</keyword>
<dbReference type="GO" id="GO:0005829">
    <property type="term" value="C:cytosol"/>
    <property type="evidence" value="ECO:0007669"/>
    <property type="project" value="TreeGrafter"/>
</dbReference>
<name>A0A344TSU4_9BACT</name>
<proteinExistence type="inferred from homology"/>
<dbReference type="InterPro" id="IPR006056">
    <property type="entry name" value="RidA"/>
</dbReference>
<dbReference type="RefSeq" id="WP_114070456.1">
    <property type="nucleotide sequence ID" value="NZ_CP030850.1"/>
</dbReference>
<feature type="chain" id="PRO_5017021433" evidence="2">
    <location>
        <begin position="20"/>
        <end position="149"/>
    </location>
</feature>
<dbReference type="AlphaFoldDB" id="A0A344TSU4"/>
<dbReference type="Proteomes" id="UP000251993">
    <property type="component" value="Chromosome"/>
</dbReference>
<protein>
    <submittedName>
        <fullName evidence="3">RidA family protein</fullName>
    </submittedName>
</protein>
<dbReference type="InterPro" id="IPR006175">
    <property type="entry name" value="YjgF/YER057c/UK114"/>
</dbReference>
<reference evidence="3 4" key="1">
    <citation type="submission" date="2018-07" db="EMBL/GenBank/DDBJ databases">
        <title>Genome sequencing of Runella.</title>
        <authorList>
            <person name="Baek M.-G."/>
            <person name="Yi H."/>
        </authorList>
    </citation>
    <scope>NUCLEOTIDE SEQUENCE [LARGE SCALE GENOMIC DNA]</scope>
    <source>
        <strain evidence="3 4">HYN0085</strain>
    </source>
</reference>